<name>A0A9N9SYK2_DIABA</name>
<dbReference type="SMART" id="SM01265">
    <property type="entry name" value="Mab-21"/>
    <property type="match status" value="1"/>
</dbReference>
<organism evidence="3 4">
    <name type="scientific">Diabrotica balteata</name>
    <name type="common">Banded cucumber beetle</name>
    <dbReference type="NCBI Taxonomy" id="107213"/>
    <lineage>
        <taxon>Eukaryota</taxon>
        <taxon>Metazoa</taxon>
        <taxon>Ecdysozoa</taxon>
        <taxon>Arthropoda</taxon>
        <taxon>Hexapoda</taxon>
        <taxon>Insecta</taxon>
        <taxon>Pterygota</taxon>
        <taxon>Neoptera</taxon>
        <taxon>Endopterygota</taxon>
        <taxon>Coleoptera</taxon>
        <taxon>Polyphaga</taxon>
        <taxon>Cucujiformia</taxon>
        <taxon>Chrysomeloidea</taxon>
        <taxon>Chrysomelidae</taxon>
        <taxon>Galerucinae</taxon>
        <taxon>Diabroticina</taxon>
        <taxon>Diabroticites</taxon>
        <taxon>Diabrotica</taxon>
    </lineage>
</organism>
<accession>A0A9N9SYK2</accession>
<dbReference type="InterPro" id="IPR046906">
    <property type="entry name" value="Mab-21_HhH/H2TH-like"/>
</dbReference>
<dbReference type="EMBL" id="OU898279">
    <property type="protein sequence ID" value="CAG9833325.1"/>
    <property type="molecule type" value="Genomic_DNA"/>
</dbReference>
<dbReference type="InterPro" id="IPR024810">
    <property type="entry name" value="MAB21L/cGLR"/>
</dbReference>
<evidence type="ECO:0000259" key="2">
    <source>
        <dbReference type="Pfam" id="PF20266"/>
    </source>
</evidence>
<keyword evidence="4" id="KW-1185">Reference proteome</keyword>
<feature type="region of interest" description="Disordered" evidence="1">
    <location>
        <begin position="1"/>
        <end position="34"/>
    </location>
</feature>
<evidence type="ECO:0000256" key="1">
    <source>
        <dbReference type="SAM" id="MobiDB-lite"/>
    </source>
</evidence>
<dbReference type="Gene3D" id="1.10.1410.40">
    <property type="match status" value="1"/>
</dbReference>
<feature type="domain" description="Mab-21-like HhH/H2TH-like" evidence="2">
    <location>
        <begin position="430"/>
        <end position="505"/>
    </location>
</feature>
<feature type="compositionally biased region" description="Low complexity" evidence="1">
    <location>
        <begin position="193"/>
        <end position="204"/>
    </location>
</feature>
<dbReference type="PANTHER" id="PTHR10656">
    <property type="entry name" value="CELL FATE DETERMINING PROTEIN MAB21-RELATED"/>
    <property type="match status" value="1"/>
</dbReference>
<feature type="region of interest" description="Disordered" evidence="1">
    <location>
        <begin position="592"/>
        <end position="614"/>
    </location>
</feature>
<gene>
    <name evidence="3" type="ORF">DIABBA_LOCUS6735</name>
</gene>
<dbReference type="Proteomes" id="UP001153709">
    <property type="component" value="Chromosome 4"/>
</dbReference>
<feature type="region of interest" description="Disordered" evidence="1">
    <location>
        <begin position="178"/>
        <end position="211"/>
    </location>
</feature>
<dbReference type="AlphaFoldDB" id="A0A9N9SYK2"/>
<dbReference type="OrthoDB" id="6112914at2759"/>
<dbReference type="PANTHER" id="PTHR10656:SF69">
    <property type="entry name" value="MAB-21-LIKE HHH_H2TH-LIKE DOMAIN-CONTAINING PROTEIN"/>
    <property type="match status" value="1"/>
</dbReference>
<dbReference type="Pfam" id="PF20266">
    <property type="entry name" value="Mab-21_C"/>
    <property type="match status" value="1"/>
</dbReference>
<reference evidence="3" key="1">
    <citation type="submission" date="2022-01" db="EMBL/GenBank/DDBJ databases">
        <authorList>
            <person name="King R."/>
        </authorList>
    </citation>
    <scope>NUCLEOTIDE SEQUENCE</scope>
</reference>
<feature type="compositionally biased region" description="Low complexity" evidence="1">
    <location>
        <begin position="21"/>
        <end position="34"/>
    </location>
</feature>
<evidence type="ECO:0000313" key="3">
    <source>
        <dbReference type="EMBL" id="CAG9833325.1"/>
    </source>
</evidence>
<evidence type="ECO:0000313" key="4">
    <source>
        <dbReference type="Proteomes" id="UP001153709"/>
    </source>
</evidence>
<proteinExistence type="predicted"/>
<sequence>MGSGSSKKGREVSVNDELSQNNNNNAVNKTDNNDNNKILDLSKLDLQHIERIRKDFRETPELFLLNNVLMCVMFFKDYKKFSEEQIKHKLVKQEECLTPDIIFEEVNQNIRYRPHHGTKKHQSEPLVPKRLYVLSDEVKVLGTIEDDTNIEDEERTVVRIEESRRKGYIRLKEIVNRPSSSGSPVLTLDENSEPNSRSSNDSSDTAYTNFTDLRTPTPMEILNGLKKKSTQCDGLPKTCISYRKVKKISWDADELRGEKISEDDLYDTVSYINSKSFRKYSQNGTLLSEAASYLNIQEEDIQETQIIQEKVVFDTVKSEKRIPYEIIPAIQAKWPLEQTLDFATKAERSSESRKVCIFPTPSMIEEITTLDCVLLPKGYSYKRGEYNDSDIEWELCFPQAQRYLESFMSHAQMKSLIILLTLHKTFIEPQTAHLGLTADHIRNFIFLECESHYSDWAEHRLGIKLLKVIKRLYTHLSQAKPCIPDFFVTNKNTLSEIPIRKIRRALMALDEILQSPLMYFIKALRNLRYTDGKNFFPPLNFKKLHELLNKSGLEFSNPQLATRLRKKPRFTDADMLVSHLRDAKKRQKILRERQEEQERQEREKNGKDDQSRKGSVDSINMEWVCEKQFNLHKKRALLKFFIDTFIEIAEKSLTISSKKTTLFYIKQAYYLTKLLQEECAAFAVDVYEYNEKIYELEAKCNLVEKEQTFDEIKVEFVKNPKKLNANVKHDKGNSVENGSIPPRKSVTFVEVHSST</sequence>
<protein>
    <recommendedName>
        <fullName evidence="2">Mab-21-like HhH/H2TH-like domain-containing protein</fullName>
    </recommendedName>
</protein>